<accession>E8TI95</accession>
<organism evidence="1 2">
    <name type="scientific">Mesorhizobium ciceri biovar biserrulae (strain HAMBI 2942 / LMG 23838 / WSM1271)</name>
    <dbReference type="NCBI Taxonomy" id="765698"/>
    <lineage>
        <taxon>Bacteria</taxon>
        <taxon>Pseudomonadati</taxon>
        <taxon>Pseudomonadota</taxon>
        <taxon>Alphaproteobacteria</taxon>
        <taxon>Hyphomicrobiales</taxon>
        <taxon>Phyllobacteriaceae</taxon>
        <taxon>Mesorhizobium</taxon>
    </lineage>
</organism>
<evidence type="ECO:0000313" key="2">
    <source>
        <dbReference type="Proteomes" id="UP000007471"/>
    </source>
</evidence>
<dbReference type="AlphaFoldDB" id="E8TI95"/>
<dbReference type="Proteomes" id="UP000007471">
    <property type="component" value="Chromosome"/>
</dbReference>
<protein>
    <submittedName>
        <fullName evidence="1">Uncharacterized protein</fullName>
    </submittedName>
</protein>
<reference evidence="2" key="1">
    <citation type="submission" date="2011-01" db="EMBL/GenBank/DDBJ databases">
        <title>Complete sequence of chromosome of Mesorhizobium ciceri bv. biserrulae WSM1271.</title>
        <authorList>
            <person name="Lucas S."/>
            <person name="Copeland A."/>
            <person name="Lapidus A."/>
            <person name="Cheng J.-F."/>
            <person name="Goodwin L."/>
            <person name="Pitluck S."/>
            <person name="Teshima H."/>
            <person name="Detter J.C."/>
            <person name="Han C."/>
            <person name="Tapia R."/>
            <person name="Land M."/>
            <person name="Hauser L."/>
            <person name="Kyrpides N."/>
            <person name="Ivanova N."/>
            <person name="Nandasena K."/>
            <person name="Reeve W.G."/>
            <person name="Howieson J.G."/>
            <person name="O'Hara G."/>
            <person name="Tiwari R.P."/>
            <person name="Woyke T."/>
        </authorList>
    </citation>
    <scope>NUCLEOTIDE SEQUENCE [LARGE SCALE GENOMIC DNA]</scope>
    <source>
        <strain evidence="2">HAMBI 2942 / LMG 23838 / WSM1271</strain>
    </source>
</reference>
<sequence length="60" mass="6895">MSVNRLRRYDKIKFATWVANGQSACSGARKWHELFKGQAAYSLCAEQKRRSGWSQAALQF</sequence>
<dbReference type="EMBL" id="CP002447">
    <property type="protein sequence ID" value="ADV12479.1"/>
    <property type="molecule type" value="Genomic_DNA"/>
</dbReference>
<dbReference type="KEGG" id="mci:Mesci_3356"/>
<evidence type="ECO:0000313" key="1">
    <source>
        <dbReference type="EMBL" id="ADV12479.1"/>
    </source>
</evidence>
<name>E8TI95_MESCW</name>
<gene>
    <name evidence="1" type="ordered locus">Mesci_3356</name>
</gene>
<dbReference type="OrthoDB" id="8086759at2"/>
<proteinExistence type="predicted"/>
<dbReference type="HOGENOM" id="CLU_2936243_0_0_5"/>